<dbReference type="Proteomes" id="UP000887013">
    <property type="component" value="Unassembled WGS sequence"/>
</dbReference>
<dbReference type="EMBL" id="BMAW01006229">
    <property type="protein sequence ID" value="GFS97917.1"/>
    <property type="molecule type" value="Genomic_DNA"/>
</dbReference>
<proteinExistence type="predicted"/>
<evidence type="ECO:0000313" key="2">
    <source>
        <dbReference type="EMBL" id="GFS97917.1"/>
    </source>
</evidence>
<comment type="caution">
    <text evidence="2">The sequence shown here is derived from an EMBL/GenBank/DDBJ whole genome shotgun (WGS) entry which is preliminary data.</text>
</comment>
<keyword evidence="3" id="KW-1185">Reference proteome</keyword>
<evidence type="ECO:0000256" key="1">
    <source>
        <dbReference type="SAM" id="MobiDB-lite"/>
    </source>
</evidence>
<name>A0A8X6TBP6_NEPPI</name>
<feature type="region of interest" description="Disordered" evidence="1">
    <location>
        <begin position="1"/>
        <end position="32"/>
    </location>
</feature>
<feature type="non-terminal residue" evidence="2">
    <location>
        <position position="1"/>
    </location>
</feature>
<reference evidence="2" key="1">
    <citation type="submission" date="2020-08" db="EMBL/GenBank/DDBJ databases">
        <title>Multicomponent nature underlies the extraordinary mechanical properties of spider dragline silk.</title>
        <authorList>
            <person name="Kono N."/>
            <person name="Nakamura H."/>
            <person name="Mori M."/>
            <person name="Yoshida Y."/>
            <person name="Ohtoshi R."/>
            <person name="Malay A.D."/>
            <person name="Moran D.A.P."/>
            <person name="Tomita M."/>
            <person name="Numata K."/>
            <person name="Arakawa K."/>
        </authorList>
    </citation>
    <scope>NUCLEOTIDE SEQUENCE</scope>
</reference>
<organism evidence="2 3">
    <name type="scientific">Nephila pilipes</name>
    <name type="common">Giant wood spider</name>
    <name type="synonym">Nephila maculata</name>
    <dbReference type="NCBI Taxonomy" id="299642"/>
    <lineage>
        <taxon>Eukaryota</taxon>
        <taxon>Metazoa</taxon>
        <taxon>Ecdysozoa</taxon>
        <taxon>Arthropoda</taxon>
        <taxon>Chelicerata</taxon>
        <taxon>Arachnida</taxon>
        <taxon>Araneae</taxon>
        <taxon>Araneomorphae</taxon>
        <taxon>Entelegynae</taxon>
        <taxon>Araneoidea</taxon>
        <taxon>Nephilidae</taxon>
        <taxon>Nephila</taxon>
    </lineage>
</organism>
<gene>
    <name evidence="2" type="ORF">NPIL_120531</name>
</gene>
<dbReference type="AlphaFoldDB" id="A0A8X6TBP6"/>
<protein>
    <submittedName>
        <fullName evidence="2">Uncharacterized protein</fullName>
    </submittedName>
</protein>
<sequence length="51" mass="5503">QRASTLPLANRHKVSSAPNDTEKSGLGATSRDGCESLQKSYLLKVSLRDES</sequence>
<accession>A0A8X6TBP6</accession>
<evidence type="ECO:0000313" key="3">
    <source>
        <dbReference type="Proteomes" id="UP000887013"/>
    </source>
</evidence>